<sequence>MMHSPFNLFHHFSQHGRVRLSHNVIDAALGNPQSQHCFAGLFPQSREFLFAFRQKKIRDQLAQTLLIDLLTIVVKPFNDFLLIFGAFRHGMFFQVANFRVFMMLASPNEGNRKKIPSRITIARWGPFRLSISVREFEKFGPKLRVFSSRKSRQLSHDPAIYGNSSNCDDHR</sequence>
<gene>
    <name evidence="1" type="ORF">Mal52_23710</name>
</gene>
<accession>A0A517ZN38</accession>
<evidence type="ECO:0000313" key="2">
    <source>
        <dbReference type="Proteomes" id="UP000319383"/>
    </source>
</evidence>
<dbReference type="KEGG" id="sdyn:Mal52_23710"/>
<protein>
    <submittedName>
        <fullName evidence="1">Uncharacterized protein</fullName>
    </submittedName>
</protein>
<proteinExistence type="predicted"/>
<reference evidence="1 2" key="1">
    <citation type="submission" date="2019-02" db="EMBL/GenBank/DDBJ databases">
        <title>Deep-cultivation of Planctomycetes and their phenomic and genomic characterization uncovers novel biology.</title>
        <authorList>
            <person name="Wiegand S."/>
            <person name="Jogler M."/>
            <person name="Boedeker C."/>
            <person name="Pinto D."/>
            <person name="Vollmers J."/>
            <person name="Rivas-Marin E."/>
            <person name="Kohn T."/>
            <person name="Peeters S.H."/>
            <person name="Heuer A."/>
            <person name="Rast P."/>
            <person name="Oberbeckmann S."/>
            <person name="Bunk B."/>
            <person name="Jeske O."/>
            <person name="Meyerdierks A."/>
            <person name="Storesund J.E."/>
            <person name="Kallscheuer N."/>
            <person name="Luecker S."/>
            <person name="Lage O.M."/>
            <person name="Pohl T."/>
            <person name="Merkel B.J."/>
            <person name="Hornburger P."/>
            <person name="Mueller R.-W."/>
            <person name="Bruemmer F."/>
            <person name="Labrenz M."/>
            <person name="Spormann A.M."/>
            <person name="Op den Camp H."/>
            <person name="Overmann J."/>
            <person name="Amann R."/>
            <person name="Jetten M.S.M."/>
            <person name="Mascher T."/>
            <person name="Medema M.H."/>
            <person name="Devos D.P."/>
            <person name="Kaster A.-K."/>
            <person name="Ovreas L."/>
            <person name="Rohde M."/>
            <person name="Galperin M.Y."/>
            <person name="Jogler C."/>
        </authorList>
    </citation>
    <scope>NUCLEOTIDE SEQUENCE [LARGE SCALE GENOMIC DNA]</scope>
    <source>
        <strain evidence="1 2">Mal52</strain>
    </source>
</reference>
<dbReference type="AlphaFoldDB" id="A0A517ZN38"/>
<organism evidence="1 2">
    <name type="scientific">Symmachiella dynata</name>
    <dbReference type="NCBI Taxonomy" id="2527995"/>
    <lineage>
        <taxon>Bacteria</taxon>
        <taxon>Pseudomonadati</taxon>
        <taxon>Planctomycetota</taxon>
        <taxon>Planctomycetia</taxon>
        <taxon>Planctomycetales</taxon>
        <taxon>Planctomycetaceae</taxon>
        <taxon>Symmachiella</taxon>
    </lineage>
</organism>
<evidence type="ECO:0000313" key="1">
    <source>
        <dbReference type="EMBL" id="QDU43894.1"/>
    </source>
</evidence>
<keyword evidence="2" id="KW-1185">Reference proteome</keyword>
<dbReference type="Proteomes" id="UP000319383">
    <property type="component" value="Chromosome"/>
</dbReference>
<name>A0A517ZN38_9PLAN</name>
<dbReference type="EMBL" id="CP036276">
    <property type="protein sequence ID" value="QDU43894.1"/>
    <property type="molecule type" value="Genomic_DNA"/>
</dbReference>